<proteinExistence type="predicted"/>
<dbReference type="EMBL" id="JADEXQ010000087">
    <property type="protein sequence ID" value="MBE9032073.1"/>
    <property type="molecule type" value="Genomic_DNA"/>
</dbReference>
<keyword evidence="1" id="KW-0732">Signal</keyword>
<gene>
    <name evidence="2" type="ORF">IQ266_20245</name>
</gene>
<organism evidence="2 3">
    <name type="scientific">Romeriopsis navalis LEGE 11480</name>
    <dbReference type="NCBI Taxonomy" id="2777977"/>
    <lineage>
        <taxon>Bacteria</taxon>
        <taxon>Bacillati</taxon>
        <taxon>Cyanobacteriota</taxon>
        <taxon>Cyanophyceae</taxon>
        <taxon>Leptolyngbyales</taxon>
        <taxon>Leptolyngbyaceae</taxon>
        <taxon>Romeriopsis</taxon>
        <taxon>Romeriopsis navalis</taxon>
    </lineage>
</organism>
<reference evidence="2" key="1">
    <citation type="submission" date="2020-10" db="EMBL/GenBank/DDBJ databases">
        <authorList>
            <person name="Castelo-Branco R."/>
            <person name="Eusebio N."/>
            <person name="Adriana R."/>
            <person name="Vieira A."/>
            <person name="Brugerolle De Fraissinette N."/>
            <person name="Rezende De Castro R."/>
            <person name="Schneider M.P."/>
            <person name="Vasconcelos V."/>
            <person name="Leao P.N."/>
        </authorList>
    </citation>
    <scope>NUCLEOTIDE SEQUENCE</scope>
    <source>
        <strain evidence="2">LEGE 11480</strain>
    </source>
</reference>
<dbReference type="AlphaFoldDB" id="A0A928Z601"/>
<accession>A0A928Z601</accession>
<sequence length="166" mass="18438">MKNLLKVSGAMFMGLLAVAAIAAPAQARHSKYFSVKAGSHYVKGRCYFVNRLAIPDDGGCIINNYKVKRNGKRSSTRKRAAVKMRTFYYLETAQYDRGKVCHNDKRCAIRTGIPTGFLGLGPIKGMRTCIKTKHASGGTTSFWVNARGSIMPRMTNAQQRYCNSPY</sequence>
<protein>
    <submittedName>
        <fullName evidence="2">Uncharacterized protein</fullName>
    </submittedName>
</protein>
<feature type="chain" id="PRO_5037391578" evidence="1">
    <location>
        <begin position="23"/>
        <end position="166"/>
    </location>
</feature>
<comment type="caution">
    <text evidence="2">The sequence shown here is derived from an EMBL/GenBank/DDBJ whole genome shotgun (WGS) entry which is preliminary data.</text>
</comment>
<dbReference type="RefSeq" id="WP_264326897.1">
    <property type="nucleotide sequence ID" value="NZ_JADEXQ010000087.1"/>
</dbReference>
<evidence type="ECO:0000313" key="3">
    <source>
        <dbReference type="Proteomes" id="UP000625316"/>
    </source>
</evidence>
<keyword evidence="3" id="KW-1185">Reference proteome</keyword>
<dbReference type="Proteomes" id="UP000625316">
    <property type="component" value="Unassembled WGS sequence"/>
</dbReference>
<name>A0A928Z601_9CYAN</name>
<evidence type="ECO:0000313" key="2">
    <source>
        <dbReference type="EMBL" id="MBE9032073.1"/>
    </source>
</evidence>
<feature type="signal peptide" evidence="1">
    <location>
        <begin position="1"/>
        <end position="22"/>
    </location>
</feature>
<evidence type="ECO:0000256" key="1">
    <source>
        <dbReference type="SAM" id="SignalP"/>
    </source>
</evidence>